<comment type="similarity">
    <text evidence="1">Belongs to the 'phage' integrase family.</text>
</comment>
<dbReference type="EMBL" id="CP155573">
    <property type="protein sequence ID" value="XFO69576.1"/>
    <property type="molecule type" value="Genomic_DNA"/>
</dbReference>
<dbReference type="InterPro" id="IPR011010">
    <property type="entry name" value="DNA_brk_join_enz"/>
</dbReference>
<keyword evidence="6" id="KW-1185">Reference proteome</keyword>
<evidence type="ECO:0000256" key="2">
    <source>
        <dbReference type="ARBA" id="ARBA00023125"/>
    </source>
</evidence>
<dbReference type="PANTHER" id="PTHR30349:SF41">
    <property type="entry name" value="INTEGRASE_RECOMBINASE PROTEIN MJ0367-RELATED"/>
    <property type="match status" value="1"/>
</dbReference>
<dbReference type="InterPro" id="IPR002104">
    <property type="entry name" value="Integrase_catalytic"/>
</dbReference>
<evidence type="ECO:0000256" key="1">
    <source>
        <dbReference type="ARBA" id="ARBA00008857"/>
    </source>
</evidence>
<evidence type="ECO:0000256" key="3">
    <source>
        <dbReference type="ARBA" id="ARBA00023172"/>
    </source>
</evidence>
<dbReference type="Gene3D" id="1.10.443.10">
    <property type="entry name" value="Intergrase catalytic core"/>
    <property type="match status" value="1"/>
</dbReference>
<dbReference type="InterPro" id="IPR050090">
    <property type="entry name" value="Tyrosine_recombinase_XerCD"/>
</dbReference>
<keyword evidence="2" id="KW-0238">DNA-binding</keyword>
<dbReference type="PANTHER" id="PTHR30349">
    <property type="entry name" value="PHAGE INTEGRASE-RELATED"/>
    <property type="match status" value="1"/>
</dbReference>
<feature type="domain" description="Tyr recombinase" evidence="4">
    <location>
        <begin position="1"/>
        <end position="195"/>
    </location>
</feature>
<name>A0ABZ3IV30_9FIRM</name>
<evidence type="ECO:0000313" key="6">
    <source>
        <dbReference type="Proteomes" id="UP000216752"/>
    </source>
</evidence>
<dbReference type="SUPFAM" id="SSF56349">
    <property type="entry name" value="DNA breaking-rejoining enzymes"/>
    <property type="match status" value="1"/>
</dbReference>
<dbReference type="CDD" id="cd01189">
    <property type="entry name" value="INT_ICEBs1_C_like"/>
    <property type="match status" value="1"/>
</dbReference>
<protein>
    <submittedName>
        <fullName evidence="5">Tyrosine recombinase XerC</fullName>
    </submittedName>
</protein>
<dbReference type="RefSeq" id="WP_094607183.1">
    <property type="nucleotide sequence ID" value="NZ_CP155573.1"/>
</dbReference>
<organism evidence="5 6">
    <name type="scientific">Sporomusa silvacetica DSM 10669</name>
    <dbReference type="NCBI Taxonomy" id="1123289"/>
    <lineage>
        <taxon>Bacteria</taxon>
        <taxon>Bacillati</taxon>
        <taxon>Bacillota</taxon>
        <taxon>Negativicutes</taxon>
        <taxon>Selenomonadales</taxon>
        <taxon>Sporomusaceae</taxon>
        <taxon>Sporomusa</taxon>
    </lineage>
</organism>
<sequence length="207" mass="23933">MIEKLDDSPLNVKYKLMISLALLTGARRGEFMSLTWDCIDFTNKTIYINKACEVIAHQPINTKLPKTASSVRHLGIDDYTINLLHLHKSKQDDYLKDKQLNNPNQFIFLARTHTNKNEVSQAFPSSFYTWLTRFGNKHKFPKITVHSFRHMAATYALSYGVPLTTVQYMLGHTDIKTTSIYLHELESKRQEATKVLSSQFNSFRTDQ</sequence>
<accession>A0ABZ3IV30</accession>
<reference evidence="5" key="1">
    <citation type="submission" date="2024-05" db="EMBL/GenBank/DDBJ databases">
        <title>Isolation and characterization of Sporomusa carbonis sp. nov., a carboxydotrophic hydrogenogen in the genus of Sporomusa isolated from a charcoal burning pile.</title>
        <authorList>
            <person name="Boeer T."/>
            <person name="Rosenbaum F."/>
            <person name="Eysell L."/>
            <person name="Mueller V."/>
            <person name="Daniel R."/>
            <person name="Poehlein A."/>
        </authorList>
    </citation>
    <scope>NUCLEOTIDE SEQUENCE [LARGE SCALE GENOMIC DNA]</scope>
    <source>
        <strain evidence="5">DSM 10669</strain>
    </source>
</reference>
<proteinExistence type="inferred from homology"/>
<keyword evidence="3" id="KW-0233">DNA recombination</keyword>
<dbReference type="Proteomes" id="UP000216752">
    <property type="component" value="Chromosome"/>
</dbReference>
<dbReference type="Pfam" id="PF00589">
    <property type="entry name" value="Phage_integrase"/>
    <property type="match status" value="1"/>
</dbReference>
<evidence type="ECO:0000259" key="4">
    <source>
        <dbReference type="PROSITE" id="PS51898"/>
    </source>
</evidence>
<evidence type="ECO:0000313" key="5">
    <source>
        <dbReference type="EMBL" id="XFO69576.1"/>
    </source>
</evidence>
<gene>
    <name evidence="5" type="primary">xerC_21</name>
    <name evidence="5" type="ORF">SPSIL_058100</name>
</gene>
<dbReference type="InterPro" id="IPR013762">
    <property type="entry name" value="Integrase-like_cat_sf"/>
</dbReference>
<dbReference type="PROSITE" id="PS51898">
    <property type="entry name" value="TYR_RECOMBINASE"/>
    <property type="match status" value="1"/>
</dbReference>